<comment type="subcellular location">
    <subcellularLocation>
        <location evidence="1">Cell membrane</location>
        <topology evidence="1">Multi-pass membrane protein</topology>
    </subcellularLocation>
</comment>
<evidence type="ECO:0000256" key="5">
    <source>
        <dbReference type="ARBA" id="ARBA00023136"/>
    </source>
</evidence>
<evidence type="ECO:0000313" key="14">
    <source>
        <dbReference type="Proteomes" id="UP000218113"/>
    </source>
</evidence>
<evidence type="ECO:0000256" key="9">
    <source>
        <dbReference type="SAM" id="Coils"/>
    </source>
</evidence>
<feature type="non-terminal residue" evidence="13">
    <location>
        <position position="411"/>
    </location>
</feature>
<sequence>MKLSIKTKILGITFLPMVLIGLLTTLFSAYVMYSNAANRIEDYRSKLLIEEKIALSKYIDIAYNAIDKIYQDSSDKNINSQVAQKMAMELIRSMRYGENGYFWINDFQPTMLMHPFQVKLEGKFMGDFKDYNGLYLFQEFVNISKKQGQGVVSYTWSKPGSERPQPKISFVKAFPQWKWIIGTGSYVDKIEIVIQREREKIIEEMQLMIIKNVIIGSALSLIILVILLIAINRYINRPIKNMVSFIHRMSQGHLEKQLELNSQDELGEMSRALNGFVKTLQVAFSSIHQNSESLSTVSYQLSATTSEMEKASDEVNEGTEHSASSVLQTSANIKELADSLIEIKRSVKEVEKLAREAQNDAQEGTKAVQNTTKSIRKIAAGSKEIGGITNVIAEIASQTNILSLNAAIEAS</sequence>
<keyword evidence="4 10" id="KW-1133">Transmembrane helix</keyword>
<evidence type="ECO:0000313" key="13">
    <source>
        <dbReference type="EMBL" id="PCI23386.1"/>
    </source>
</evidence>
<dbReference type="PANTHER" id="PTHR32089:SF112">
    <property type="entry name" value="LYSOZYME-LIKE PROTEIN-RELATED"/>
    <property type="match status" value="1"/>
</dbReference>
<dbReference type="PRINTS" id="PR00260">
    <property type="entry name" value="CHEMTRNSDUCR"/>
</dbReference>
<reference evidence="14" key="1">
    <citation type="submission" date="2017-08" db="EMBL/GenBank/DDBJ databases">
        <title>A dynamic microbial community with high functional redundancy inhabits the cold, oxic subseafloor aquifer.</title>
        <authorList>
            <person name="Tully B.J."/>
            <person name="Wheat C.G."/>
            <person name="Glazer B.T."/>
            <person name="Huber J.A."/>
        </authorList>
    </citation>
    <scope>NUCLEOTIDE SEQUENCE [LARGE SCALE GENOMIC DNA]</scope>
</reference>
<dbReference type="InterPro" id="IPR003660">
    <property type="entry name" value="HAMP_dom"/>
</dbReference>
<dbReference type="EMBL" id="NVSR01000146">
    <property type="protein sequence ID" value="PCI23386.1"/>
    <property type="molecule type" value="Genomic_DNA"/>
</dbReference>
<dbReference type="PROSITE" id="PS50885">
    <property type="entry name" value="HAMP"/>
    <property type="match status" value="1"/>
</dbReference>
<accession>A0A2A4SPP1</accession>
<dbReference type="SMART" id="SM01049">
    <property type="entry name" value="Cache_2"/>
    <property type="match status" value="1"/>
</dbReference>
<feature type="transmembrane region" description="Helical" evidence="10">
    <location>
        <begin position="213"/>
        <end position="235"/>
    </location>
</feature>
<keyword evidence="6 8" id="KW-0807">Transducer</keyword>
<dbReference type="CDD" id="cd06225">
    <property type="entry name" value="HAMP"/>
    <property type="match status" value="1"/>
</dbReference>
<dbReference type="Pfam" id="PF00672">
    <property type="entry name" value="HAMP"/>
    <property type="match status" value="1"/>
</dbReference>
<name>A0A2A4SPP1_9DELT</name>
<evidence type="ECO:0000256" key="10">
    <source>
        <dbReference type="SAM" id="Phobius"/>
    </source>
</evidence>
<dbReference type="Gene3D" id="3.30.450.20">
    <property type="entry name" value="PAS domain"/>
    <property type="match status" value="1"/>
</dbReference>
<evidence type="ECO:0000256" key="6">
    <source>
        <dbReference type="ARBA" id="ARBA00023224"/>
    </source>
</evidence>
<evidence type="ECO:0000256" key="2">
    <source>
        <dbReference type="ARBA" id="ARBA00022475"/>
    </source>
</evidence>
<keyword evidence="9" id="KW-0175">Coiled coil</keyword>
<evidence type="ECO:0008006" key="15">
    <source>
        <dbReference type="Google" id="ProtNLM"/>
    </source>
</evidence>
<dbReference type="InterPro" id="IPR004010">
    <property type="entry name" value="Double_Cache_2"/>
</dbReference>
<dbReference type="PANTHER" id="PTHR32089">
    <property type="entry name" value="METHYL-ACCEPTING CHEMOTAXIS PROTEIN MCPB"/>
    <property type="match status" value="1"/>
</dbReference>
<dbReference type="AlphaFoldDB" id="A0A2A4SPP1"/>
<evidence type="ECO:0000259" key="12">
    <source>
        <dbReference type="PROSITE" id="PS50885"/>
    </source>
</evidence>
<feature type="domain" description="HAMP" evidence="12">
    <location>
        <begin position="233"/>
        <end position="285"/>
    </location>
</feature>
<organism evidence="13 14">
    <name type="scientific">SAR324 cluster bacterium</name>
    <dbReference type="NCBI Taxonomy" id="2024889"/>
    <lineage>
        <taxon>Bacteria</taxon>
        <taxon>Deltaproteobacteria</taxon>
        <taxon>SAR324 cluster</taxon>
    </lineage>
</organism>
<dbReference type="SUPFAM" id="SSF58104">
    <property type="entry name" value="Methyl-accepting chemotaxis protein (MCP) signaling domain"/>
    <property type="match status" value="1"/>
</dbReference>
<gene>
    <name evidence="13" type="ORF">COB67_12835</name>
</gene>
<dbReference type="Pfam" id="PF08269">
    <property type="entry name" value="dCache_2"/>
    <property type="match status" value="1"/>
</dbReference>
<dbReference type="GO" id="GO:0004888">
    <property type="term" value="F:transmembrane signaling receptor activity"/>
    <property type="evidence" value="ECO:0007669"/>
    <property type="project" value="InterPro"/>
</dbReference>
<dbReference type="GO" id="GO:0007165">
    <property type="term" value="P:signal transduction"/>
    <property type="evidence" value="ECO:0007669"/>
    <property type="project" value="UniProtKB-KW"/>
</dbReference>
<keyword evidence="3 10" id="KW-0812">Transmembrane</keyword>
<evidence type="ECO:0000256" key="4">
    <source>
        <dbReference type="ARBA" id="ARBA00022989"/>
    </source>
</evidence>
<dbReference type="PROSITE" id="PS50111">
    <property type="entry name" value="CHEMOTAXIS_TRANSDUC_2"/>
    <property type="match status" value="1"/>
</dbReference>
<proteinExistence type="inferred from homology"/>
<keyword evidence="5 10" id="KW-0472">Membrane</keyword>
<dbReference type="GO" id="GO:0006935">
    <property type="term" value="P:chemotaxis"/>
    <property type="evidence" value="ECO:0007669"/>
    <property type="project" value="InterPro"/>
</dbReference>
<evidence type="ECO:0000256" key="7">
    <source>
        <dbReference type="ARBA" id="ARBA00029447"/>
    </source>
</evidence>
<dbReference type="InterPro" id="IPR033480">
    <property type="entry name" value="sCache_2"/>
</dbReference>
<dbReference type="Proteomes" id="UP000218113">
    <property type="component" value="Unassembled WGS sequence"/>
</dbReference>
<keyword evidence="2" id="KW-1003">Cell membrane</keyword>
<comment type="similarity">
    <text evidence="7">Belongs to the methyl-accepting chemotaxis (MCP) protein family.</text>
</comment>
<feature type="coiled-coil region" evidence="9">
    <location>
        <begin position="333"/>
        <end position="367"/>
    </location>
</feature>
<feature type="domain" description="Methyl-accepting transducer" evidence="11">
    <location>
        <begin position="297"/>
        <end position="411"/>
    </location>
</feature>
<protein>
    <recommendedName>
        <fullName evidence="15">Chemotaxis protein</fullName>
    </recommendedName>
</protein>
<evidence type="ECO:0000259" key="11">
    <source>
        <dbReference type="PROSITE" id="PS50111"/>
    </source>
</evidence>
<evidence type="ECO:0000256" key="3">
    <source>
        <dbReference type="ARBA" id="ARBA00022692"/>
    </source>
</evidence>
<dbReference type="InterPro" id="IPR004089">
    <property type="entry name" value="MCPsignal_dom"/>
</dbReference>
<evidence type="ECO:0000256" key="8">
    <source>
        <dbReference type="PROSITE-ProRule" id="PRU00284"/>
    </source>
</evidence>
<comment type="caution">
    <text evidence="13">The sequence shown here is derived from an EMBL/GenBank/DDBJ whole genome shotgun (WGS) entry which is preliminary data.</text>
</comment>
<evidence type="ECO:0000256" key="1">
    <source>
        <dbReference type="ARBA" id="ARBA00004651"/>
    </source>
</evidence>
<dbReference type="Pfam" id="PF00015">
    <property type="entry name" value="MCPsignal"/>
    <property type="match status" value="1"/>
</dbReference>
<dbReference type="Gene3D" id="1.10.287.950">
    <property type="entry name" value="Methyl-accepting chemotaxis protein"/>
    <property type="match status" value="1"/>
</dbReference>
<dbReference type="GO" id="GO:0005886">
    <property type="term" value="C:plasma membrane"/>
    <property type="evidence" value="ECO:0007669"/>
    <property type="project" value="UniProtKB-SubCell"/>
</dbReference>
<dbReference type="SMART" id="SM00304">
    <property type="entry name" value="HAMP"/>
    <property type="match status" value="1"/>
</dbReference>
<feature type="transmembrane region" description="Helical" evidence="10">
    <location>
        <begin position="12"/>
        <end position="33"/>
    </location>
</feature>
<dbReference type="InterPro" id="IPR004090">
    <property type="entry name" value="Chemotax_Me-accpt_rcpt"/>
</dbReference>